<keyword evidence="2" id="KW-1133">Transmembrane helix</keyword>
<evidence type="ECO:0000259" key="3">
    <source>
        <dbReference type="Pfam" id="PF14219"/>
    </source>
</evidence>
<accession>A0ABW0YSD6</accession>
<keyword evidence="2" id="KW-0812">Transmembrane</keyword>
<comment type="caution">
    <text evidence="4">The sequence shown here is derived from an EMBL/GenBank/DDBJ whole genome shotgun (WGS) entry which is preliminary data.</text>
</comment>
<reference evidence="5" key="1">
    <citation type="journal article" date="2019" name="Int. J. Syst. Evol. Microbiol.">
        <title>The Global Catalogue of Microorganisms (GCM) 10K type strain sequencing project: providing services to taxonomists for standard genome sequencing and annotation.</title>
        <authorList>
            <consortium name="The Broad Institute Genomics Platform"/>
            <consortium name="The Broad Institute Genome Sequencing Center for Infectious Disease"/>
            <person name="Wu L."/>
            <person name="Ma J."/>
        </authorList>
    </citation>
    <scope>NUCLEOTIDE SEQUENCE [LARGE SCALE GENOMIC DNA]</scope>
    <source>
        <strain evidence="5">CGMCC 4.7304</strain>
    </source>
</reference>
<proteinExistence type="predicted"/>
<protein>
    <submittedName>
        <fullName evidence="4">DUF4328 domain-containing protein</fullName>
    </submittedName>
</protein>
<gene>
    <name evidence="4" type="ORF">ACFP1Z_02645</name>
</gene>
<name>A0ABW0YSD6_9ACTN</name>
<feature type="transmembrane region" description="Helical" evidence="2">
    <location>
        <begin position="71"/>
        <end position="90"/>
    </location>
</feature>
<evidence type="ECO:0000256" key="1">
    <source>
        <dbReference type="SAM" id="MobiDB-lite"/>
    </source>
</evidence>
<evidence type="ECO:0000313" key="4">
    <source>
        <dbReference type="EMBL" id="MFC5719082.1"/>
    </source>
</evidence>
<feature type="compositionally biased region" description="Pro residues" evidence="1">
    <location>
        <begin position="309"/>
        <end position="334"/>
    </location>
</feature>
<dbReference type="Proteomes" id="UP001596083">
    <property type="component" value="Unassembled WGS sequence"/>
</dbReference>
<keyword evidence="2" id="KW-0472">Membrane</keyword>
<dbReference type="Pfam" id="PF14219">
    <property type="entry name" value="DUF4328"/>
    <property type="match status" value="1"/>
</dbReference>
<evidence type="ECO:0000313" key="5">
    <source>
        <dbReference type="Proteomes" id="UP001596083"/>
    </source>
</evidence>
<sequence>MYPCGHCRAAAVGPDGRCAACGAFQQQAAVPPPQPGPYGQPGWPAQQLAPYPYGPPGMPVGGVDLRRGVRIALMVMLGVSAAVLLAQFAARCAQFSSLQGLLDHGIEDSDSIASEADRADAFAGVATLLLDLAVIATAVLWAVWLRRARINAELFAPGTHRFGTGWAAGAWFTPVVNLWFPKQIVNDIYRASTPPGPKGPPRALANAWWTLWIASGVLYVMAGFRSAFVNVRIMNPRYDGSHWRDDVTALKGATALAGGASLLLAVAGVLGLLVVRQLAGLQERRAASGPAPGAGLPYGGAGVPHGPAGYPPVQPQPGPGWPGPAGPPPAPPTQNPYGPGPAQR</sequence>
<dbReference type="EMBL" id="JBHSPB010000001">
    <property type="protein sequence ID" value="MFC5719082.1"/>
    <property type="molecule type" value="Genomic_DNA"/>
</dbReference>
<feature type="region of interest" description="Disordered" evidence="1">
    <location>
        <begin position="286"/>
        <end position="344"/>
    </location>
</feature>
<feature type="transmembrane region" description="Helical" evidence="2">
    <location>
        <begin position="208"/>
        <end position="233"/>
    </location>
</feature>
<keyword evidence="5" id="KW-1185">Reference proteome</keyword>
<feature type="transmembrane region" description="Helical" evidence="2">
    <location>
        <begin position="121"/>
        <end position="145"/>
    </location>
</feature>
<dbReference type="RefSeq" id="WP_390314062.1">
    <property type="nucleotide sequence ID" value="NZ_JBHSPB010000001.1"/>
</dbReference>
<evidence type="ECO:0000256" key="2">
    <source>
        <dbReference type="SAM" id="Phobius"/>
    </source>
</evidence>
<feature type="compositionally biased region" description="Low complexity" evidence="1">
    <location>
        <begin position="286"/>
        <end position="295"/>
    </location>
</feature>
<organism evidence="4 5">
    <name type="scientific">Streptomyces gamaensis</name>
    <dbReference type="NCBI Taxonomy" id="1763542"/>
    <lineage>
        <taxon>Bacteria</taxon>
        <taxon>Bacillati</taxon>
        <taxon>Actinomycetota</taxon>
        <taxon>Actinomycetes</taxon>
        <taxon>Kitasatosporales</taxon>
        <taxon>Streptomycetaceae</taxon>
        <taxon>Streptomyces</taxon>
    </lineage>
</organism>
<feature type="compositionally biased region" description="Low complexity" evidence="1">
    <location>
        <begin position="335"/>
        <end position="344"/>
    </location>
</feature>
<feature type="transmembrane region" description="Helical" evidence="2">
    <location>
        <begin position="253"/>
        <end position="275"/>
    </location>
</feature>
<dbReference type="InterPro" id="IPR025565">
    <property type="entry name" value="DUF4328"/>
</dbReference>
<feature type="domain" description="DUF4328" evidence="3">
    <location>
        <begin position="113"/>
        <end position="279"/>
    </location>
</feature>